<gene>
    <name evidence="2" type="ORF">GNI_003300</name>
</gene>
<dbReference type="OrthoDB" id="336104at2759"/>
<dbReference type="RefSeq" id="XP_011128506.1">
    <property type="nucleotide sequence ID" value="XM_011130204.1"/>
</dbReference>
<sequence length="345" mass="37283">MRLNSDTEENARLLEAEKEEGPVQDNAEVRWPKPGTDGQQLRGRESGSMEQTVAVDPEAAVPPPGEVATPTPVDPKSQSATEHVAADKVTDEAKAEATKTEGGKAEGTETEGTETEGKRPTESACILDGSKLILRIASPGKPFQVDHGLKIIMADGPLKRIERSLLHSTYVTEASDTTVVVDAGGPGLRFAPLLPSLLDGVVYTRDGCTHVVLSGTGAIQRSRVSAPNMPTRVVNKFVAQQHFRFHTETEATDTEEVFFPWSTLGHHSGQGGVIFVRCDDSIYSHRLKPRKLDLSEGRVIAWSAGITFQNNKGWFCFKRLSSAAGQGSVWIDNGKSMNNPNVVLT</sequence>
<evidence type="ECO:0000256" key="1">
    <source>
        <dbReference type="SAM" id="MobiDB-lite"/>
    </source>
</evidence>
<reference evidence="2" key="1">
    <citation type="submission" date="2013-12" db="EMBL/GenBank/DDBJ databases">
        <authorList>
            <person name="Omoto C.K."/>
            <person name="Sibley D."/>
            <person name="Venepally P."/>
            <person name="Hadjithomas M."/>
            <person name="Karamycheva S."/>
            <person name="Brunk B."/>
            <person name="Roos D."/>
            <person name="Caler E."/>
            <person name="Lorenzi H."/>
        </authorList>
    </citation>
    <scope>NUCLEOTIDE SEQUENCE</scope>
</reference>
<feature type="compositionally biased region" description="Basic and acidic residues" evidence="1">
    <location>
        <begin position="9"/>
        <end position="31"/>
    </location>
</feature>
<dbReference type="AlphaFoldDB" id="A0A023BDJ6"/>
<dbReference type="eggNOG" id="ENOG502T0ZS">
    <property type="taxonomic scope" value="Eukaryota"/>
</dbReference>
<keyword evidence="3" id="KW-1185">Reference proteome</keyword>
<evidence type="ECO:0000313" key="2">
    <source>
        <dbReference type="EMBL" id="EZG89037.1"/>
    </source>
</evidence>
<evidence type="ECO:0000313" key="3">
    <source>
        <dbReference type="Proteomes" id="UP000019763"/>
    </source>
</evidence>
<accession>A0A023BDJ6</accession>
<name>A0A023BDJ6_GRENI</name>
<comment type="caution">
    <text evidence="2">The sequence shown here is derived from an EMBL/GenBank/DDBJ whole genome shotgun (WGS) entry which is preliminary data.</text>
</comment>
<dbReference type="Proteomes" id="UP000019763">
    <property type="component" value="Unassembled WGS sequence"/>
</dbReference>
<organism evidence="2 3">
    <name type="scientific">Gregarina niphandrodes</name>
    <name type="common">Septate eugregarine</name>
    <dbReference type="NCBI Taxonomy" id="110365"/>
    <lineage>
        <taxon>Eukaryota</taxon>
        <taxon>Sar</taxon>
        <taxon>Alveolata</taxon>
        <taxon>Apicomplexa</taxon>
        <taxon>Conoidasida</taxon>
        <taxon>Gregarinasina</taxon>
        <taxon>Eugregarinorida</taxon>
        <taxon>Gregarinidae</taxon>
        <taxon>Gregarina</taxon>
    </lineage>
</organism>
<protein>
    <submittedName>
        <fullName evidence="2">Uncharacterized protein</fullName>
    </submittedName>
</protein>
<feature type="region of interest" description="Disordered" evidence="1">
    <location>
        <begin position="1"/>
        <end position="121"/>
    </location>
</feature>
<dbReference type="EMBL" id="AFNH02000029">
    <property type="protein sequence ID" value="EZG89037.1"/>
    <property type="molecule type" value="Genomic_DNA"/>
</dbReference>
<feature type="compositionally biased region" description="Basic and acidic residues" evidence="1">
    <location>
        <begin position="84"/>
        <end position="107"/>
    </location>
</feature>
<dbReference type="VEuPathDB" id="CryptoDB:GNI_003300"/>
<proteinExistence type="predicted"/>
<dbReference type="GeneID" id="22910367"/>